<dbReference type="EMBL" id="JAAFZH010000004">
    <property type="protein sequence ID" value="NDU95739.1"/>
    <property type="molecule type" value="Genomic_DNA"/>
</dbReference>
<evidence type="ECO:0000313" key="2">
    <source>
        <dbReference type="Proteomes" id="UP000474175"/>
    </source>
</evidence>
<gene>
    <name evidence="1" type="ORF">GK108_12720</name>
</gene>
<sequence length="160" mass="17607">MNNQSPCTTPQPPPAPDCRAVGPFDSSRITYHCNTNIPSKLRCLGIKNGTSLERILEKIDDRLCSMQMGQLCCLTKSYKISSWADFAQAVDTELCLIKQAPLKVKDCPDKLIKLTIDNGEIMACLDVAALVDLISKNPAYIDKITKPVAEPDVSTLEVYC</sequence>
<evidence type="ECO:0000313" key="1">
    <source>
        <dbReference type="EMBL" id="NDU95739.1"/>
    </source>
</evidence>
<dbReference type="Proteomes" id="UP000474175">
    <property type="component" value="Unassembled WGS sequence"/>
</dbReference>
<name>A0A6L9LGH0_9BACT</name>
<proteinExistence type="predicted"/>
<accession>A0A6L9LGH0</accession>
<protein>
    <submittedName>
        <fullName evidence="1">Uncharacterized protein</fullName>
    </submittedName>
</protein>
<keyword evidence="2" id="KW-1185">Reference proteome</keyword>
<dbReference type="RefSeq" id="WP_163948338.1">
    <property type="nucleotide sequence ID" value="NZ_JAAFZH010000004.1"/>
</dbReference>
<reference evidence="1 2" key="1">
    <citation type="submission" date="2020-02" db="EMBL/GenBank/DDBJ databases">
        <title>Draft genome sequence of two Spirosoma agri KCTC 52727 and Spirosoma terrae KCTC 52035.</title>
        <authorList>
            <person name="Rojas J."/>
            <person name="Ambika Manirajan B."/>
            <person name="Suarez C."/>
            <person name="Ratering S."/>
            <person name="Schnell S."/>
        </authorList>
    </citation>
    <scope>NUCLEOTIDE SEQUENCE [LARGE SCALE GENOMIC DNA]</scope>
    <source>
        <strain evidence="1 2">KCTC 52035</strain>
    </source>
</reference>
<organism evidence="1 2">
    <name type="scientific">Spirosoma terrae</name>
    <dbReference type="NCBI Taxonomy" id="1968276"/>
    <lineage>
        <taxon>Bacteria</taxon>
        <taxon>Pseudomonadati</taxon>
        <taxon>Bacteroidota</taxon>
        <taxon>Cytophagia</taxon>
        <taxon>Cytophagales</taxon>
        <taxon>Cytophagaceae</taxon>
        <taxon>Spirosoma</taxon>
    </lineage>
</organism>
<dbReference type="AlphaFoldDB" id="A0A6L9LGH0"/>
<comment type="caution">
    <text evidence="1">The sequence shown here is derived from an EMBL/GenBank/DDBJ whole genome shotgun (WGS) entry which is preliminary data.</text>
</comment>